<comment type="similarity">
    <text evidence="2 6">Belongs to the flavin monoamine oxidase family.</text>
</comment>
<evidence type="ECO:0000256" key="1">
    <source>
        <dbReference type="ARBA" id="ARBA00001974"/>
    </source>
</evidence>
<dbReference type="InterPro" id="IPR036188">
    <property type="entry name" value="FAD/NAD-bd_sf"/>
</dbReference>
<comment type="caution">
    <text evidence="8">The sequence shown here is derived from an EMBL/GenBank/DDBJ whole genome shotgun (WGS) entry which is preliminary data.</text>
</comment>
<feature type="domain" description="Amine oxidase" evidence="7">
    <location>
        <begin position="52"/>
        <end position="480"/>
    </location>
</feature>
<name>A0A0M9ETM2_FUSLA</name>
<evidence type="ECO:0000256" key="3">
    <source>
        <dbReference type="ARBA" id="ARBA00023002"/>
    </source>
</evidence>
<dbReference type="PANTHER" id="PTHR43563">
    <property type="entry name" value="AMINE OXIDASE"/>
    <property type="match status" value="1"/>
</dbReference>
<dbReference type="Pfam" id="PF01593">
    <property type="entry name" value="Amino_oxidase"/>
    <property type="match status" value="1"/>
</dbReference>
<evidence type="ECO:0000256" key="2">
    <source>
        <dbReference type="ARBA" id="ARBA00005995"/>
    </source>
</evidence>
<comment type="cofactor">
    <cofactor evidence="1 6">
        <name>FAD</name>
        <dbReference type="ChEBI" id="CHEBI:57692"/>
    </cofactor>
</comment>
<evidence type="ECO:0000256" key="4">
    <source>
        <dbReference type="ARBA" id="ARBA00048448"/>
    </source>
</evidence>
<feature type="binding site" evidence="5">
    <location>
        <position position="276"/>
    </location>
    <ligand>
        <name>FAD</name>
        <dbReference type="ChEBI" id="CHEBI:57692"/>
    </ligand>
</feature>
<evidence type="ECO:0000259" key="7">
    <source>
        <dbReference type="Pfam" id="PF01593"/>
    </source>
</evidence>
<evidence type="ECO:0000256" key="6">
    <source>
        <dbReference type="RuleBase" id="RU362067"/>
    </source>
</evidence>
<keyword evidence="3 6" id="KW-0560">Oxidoreductase</keyword>
<feature type="binding site" evidence="5">
    <location>
        <begin position="73"/>
        <end position="74"/>
    </location>
    <ligand>
        <name>FAD</name>
        <dbReference type="ChEBI" id="CHEBI:57692"/>
    </ligand>
</feature>
<dbReference type="EMBL" id="JXCE01000195">
    <property type="protein sequence ID" value="KPA39422.1"/>
    <property type="molecule type" value="Genomic_DNA"/>
</dbReference>
<dbReference type="InterPro" id="IPR001613">
    <property type="entry name" value="Flavin_amine_oxidase"/>
</dbReference>
<dbReference type="GO" id="GO:0097621">
    <property type="term" value="F:monoamine oxidase activity"/>
    <property type="evidence" value="ECO:0007669"/>
    <property type="project" value="UniProtKB-EC"/>
</dbReference>
<sequence length="493" mass="54729">MSRQGDAQMPRSKEGYLWTPAGSTEGVLTLSVMPSTTNLRRSYDVVIIGAGFAGLVAARELSKIYRVEVLLIEARDRIGGRTWTSQEFGEDIEMGGTWVHWSQPHTFSELVRYGLDKNLKPTVASANPASTTHTFDTKPEEVPAGFAATLEKIAEAFFSIDGYSSRELLPYPHDPFREPCRWRTYDKMSAQERLDQLDFPQKEKDIFQANIGLFGLCSLQDASFFEILRWFALCGHSLQGVLECSSTFKLGKGGMTSFARAIFGDFKGDRLFNTEVSEIKQDGGFAQIITAGGQQISASVIISTIPLNCLADIKFSPPLSALRSEAVRHGHQNHGAKFHFKLRDVDPLWFKTVSMNHSSPYLIRFADHNGTHQASKGTFIVVASKSGSVPDPKDADRVVNDFTKTLRPGADVQAYMIHDWDADPYSKGAWSAWAPLAMTKYLQELQKPYGRVLFASADWANGWRGFIDGALESGKKAAKDAQTILRRSIPSHL</sequence>
<dbReference type="PANTHER" id="PTHR43563:SF1">
    <property type="entry name" value="AMINE OXIDASE [FLAVIN-CONTAINING] B"/>
    <property type="match status" value="1"/>
</dbReference>
<protein>
    <recommendedName>
        <fullName evidence="6">Amine oxidase</fullName>
        <ecNumber evidence="6">1.4.3.-</ecNumber>
    </recommendedName>
</protein>
<proteinExistence type="inferred from homology"/>
<dbReference type="InterPro" id="IPR050703">
    <property type="entry name" value="Flavin_MAO"/>
</dbReference>
<dbReference type="Proteomes" id="UP000037904">
    <property type="component" value="Unassembled WGS sequence"/>
</dbReference>
<evidence type="ECO:0000256" key="5">
    <source>
        <dbReference type="PIRSR" id="PIRSR601613-1"/>
    </source>
</evidence>
<reference evidence="8 9" key="1">
    <citation type="submission" date="2015-04" db="EMBL/GenBank/DDBJ databases">
        <title>The draft genome sequence of Fusarium langsethiae, a T-2/HT-2 mycotoxin producer.</title>
        <authorList>
            <person name="Lysoe E."/>
            <person name="Divon H.H."/>
            <person name="Terzi V."/>
            <person name="Orru L."/>
            <person name="Lamontanara A."/>
            <person name="Kolseth A.-K."/>
            <person name="Frandsen R.J."/>
            <person name="Nielsen K."/>
            <person name="Thrane U."/>
        </authorList>
    </citation>
    <scope>NUCLEOTIDE SEQUENCE [LARGE SCALE GENOMIC DNA]</scope>
    <source>
        <strain evidence="8 9">Fl201059</strain>
    </source>
</reference>
<keyword evidence="6" id="KW-0285">Flavoprotein</keyword>
<dbReference type="Gene3D" id="3.90.660.10">
    <property type="match status" value="1"/>
</dbReference>
<dbReference type="Gene3D" id="1.10.405.10">
    <property type="entry name" value="Guanine Nucleotide Dissociation Inhibitor, domain 1"/>
    <property type="match status" value="1"/>
</dbReference>
<dbReference type="Gene3D" id="3.50.50.60">
    <property type="entry name" value="FAD/NAD(P)-binding domain"/>
    <property type="match status" value="1"/>
</dbReference>
<dbReference type="AlphaFoldDB" id="A0A0M9ETM2"/>
<dbReference type="InterPro" id="IPR002937">
    <property type="entry name" value="Amino_oxidase"/>
</dbReference>
<organism evidence="8 9">
    <name type="scientific">Fusarium langsethiae</name>
    <dbReference type="NCBI Taxonomy" id="179993"/>
    <lineage>
        <taxon>Eukaryota</taxon>
        <taxon>Fungi</taxon>
        <taxon>Dikarya</taxon>
        <taxon>Ascomycota</taxon>
        <taxon>Pezizomycotina</taxon>
        <taxon>Sordariomycetes</taxon>
        <taxon>Hypocreomycetidae</taxon>
        <taxon>Hypocreales</taxon>
        <taxon>Nectriaceae</taxon>
        <taxon>Fusarium</taxon>
    </lineage>
</organism>
<keyword evidence="6" id="KW-0274">FAD</keyword>
<evidence type="ECO:0000313" key="9">
    <source>
        <dbReference type="Proteomes" id="UP000037904"/>
    </source>
</evidence>
<dbReference type="SUPFAM" id="SSF51905">
    <property type="entry name" value="FAD/NAD(P)-binding domain"/>
    <property type="match status" value="1"/>
</dbReference>
<comment type="catalytic activity">
    <reaction evidence="4">
        <text>a secondary aliphatic amine + O2 + H2O = a primary amine + an aldehyde + H2O2</text>
        <dbReference type="Rhea" id="RHEA:26414"/>
        <dbReference type="ChEBI" id="CHEBI:15377"/>
        <dbReference type="ChEBI" id="CHEBI:15379"/>
        <dbReference type="ChEBI" id="CHEBI:16240"/>
        <dbReference type="ChEBI" id="CHEBI:17478"/>
        <dbReference type="ChEBI" id="CHEBI:58855"/>
        <dbReference type="ChEBI" id="CHEBI:65296"/>
        <dbReference type="EC" id="1.4.3.4"/>
    </reaction>
</comment>
<accession>A0A0M9ETM2</accession>
<evidence type="ECO:0000313" key="8">
    <source>
        <dbReference type="EMBL" id="KPA39422.1"/>
    </source>
</evidence>
<gene>
    <name evidence="8" type="ORF">FLAG1_07720</name>
</gene>
<dbReference type="PRINTS" id="PR00757">
    <property type="entry name" value="AMINEOXDASEF"/>
</dbReference>
<dbReference type="EC" id="1.4.3.-" evidence="6"/>
<keyword evidence="9" id="KW-1185">Reference proteome</keyword>